<dbReference type="SUPFAM" id="SSF52540">
    <property type="entry name" value="P-loop containing nucleoside triphosphate hydrolases"/>
    <property type="match status" value="1"/>
</dbReference>
<dbReference type="GO" id="GO:0043190">
    <property type="term" value="C:ATP-binding cassette (ABC) transporter complex"/>
    <property type="evidence" value="ECO:0007669"/>
    <property type="project" value="TreeGrafter"/>
</dbReference>
<dbReference type="InterPro" id="IPR003593">
    <property type="entry name" value="AAA+_ATPase"/>
</dbReference>
<dbReference type="InterPro" id="IPR050095">
    <property type="entry name" value="ECF_ABC_transporter_ATP-bd"/>
</dbReference>
<dbReference type="GO" id="GO:0016852">
    <property type="term" value="F:sirohydrochlorin cobaltochelatase activity"/>
    <property type="evidence" value="ECO:0007669"/>
    <property type="project" value="InterPro"/>
</dbReference>
<organism evidence="6 7">
    <name type="scientific">Candidatus Fusicatenibacter merdavium</name>
    <dbReference type="NCBI Taxonomy" id="2838600"/>
    <lineage>
        <taxon>Bacteria</taxon>
        <taxon>Bacillati</taxon>
        <taxon>Bacillota</taxon>
        <taxon>Clostridia</taxon>
        <taxon>Lachnospirales</taxon>
        <taxon>Lachnospiraceae</taxon>
        <taxon>Fusicatenibacter</taxon>
    </lineage>
</organism>
<gene>
    <name evidence="6" type="ORF">H9734_00330</name>
</gene>
<comment type="caution">
    <text evidence="6">The sequence shown here is derived from an EMBL/GenBank/DDBJ whole genome shotgun (WGS) entry which is preliminary data.</text>
</comment>
<dbReference type="AlphaFoldDB" id="A0A9D1XDP2"/>
<evidence type="ECO:0000256" key="3">
    <source>
        <dbReference type="ARBA" id="ARBA00022741"/>
    </source>
</evidence>
<sequence length="532" mass="58598">MEMQNTAIRLENVSVVDSDGTTLLKNLDLELRKGRKAVLMGANGSGKSLLLRCLAGLERPSEGTIFRDGLPYDYSAAGLQLLQQNTAYFLKLSDGTVCSHAVPAGVCGCDSDPSDRPSSAALSDGQKSFQQICRVLQGKPELLLLDLPGTLDVRNQERILKRLEELSAAGTTILAVSHDTDFALRWADDVILLENGELLIQGAPKDVLVNQRALSAAGLHMPVVLQIFEDLCKKAVLNPGLSLPRTVEELKQDIASVPTASYRRHRDTGSGEKKTAVLVVSFGTSFHETREKTIDQIEAEIGNAFPEAHLYRAWTSKMILRKLERRDGIHIDNVKEAMERMITDGVTDLIVQPTHVINGIENDLMKEDIMGYASELNSISFGTPLLTSVEDNEAAIRAVMDEWHLPEDEVLVFMGHGTTHYANAIYAALDYTFKDMGYSNVFLGTVEAYPSMHSLLRQVHSYHPQKVHLAPFMIVAGDHASNDMSGDDPDSWKCQFEAEGFTVECHMKGLGEYSGIRALLVRHAREAAHQNS</sequence>
<dbReference type="InterPro" id="IPR027417">
    <property type="entry name" value="P-loop_NTPase"/>
</dbReference>
<protein>
    <submittedName>
        <fullName evidence="6">Sirohydrochlorin cobaltochelatase</fullName>
    </submittedName>
</protein>
<evidence type="ECO:0000313" key="6">
    <source>
        <dbReference type="EMBL" id="HIX76040.1"/>
    </source>
</evidence>
<dbReference type="CDD" id="cd03413">
    <property type="entry name" value="CbiK_C"/>
    <property type="match status" value="1"/>
</dbReference>
<evidence type="ECO:0000256" key="2">
    <source>
        <dbReference type="ARBA" id="ARBA00022448"/>
    </source>
</evidence>
<dbReference type="SUPFAM" id="SSF53800">
    <property type="entry name" value="Chelatase"/>
    <property type="match status" value="1"/>
</dbReference>
<comment type="similarity">
    <text evidence="1">Belongs to the ABC transporter superfamily.</text>
</comment>
<feature type="domain" description="ABC transporter" evidence="5">
    <location>
        <begin position="8"/>
        <end position="220"/>
    </location>
</feature>
<dbReference type="SMART" id="SM00382">
    <property type="entry name" value="AAA"/>
    <property type="match status" value="1"/>
</dbReference>
<dbReference type="GO" id="GO:0005524">
    <property type="term" value="F:ATP binding"/>
    <property type="evidence" value="ECO:0007669"/>
    <property type="project" value="UniProtKB-KW"/>
</dbReference>
<name>A0A9D1XDP2_9FIRM</name>
<dbReference type="PROSITE" id="PS50893">
    <property type="entry name" value="ABC_TRANSPORTER_2"/>
    <property type="match status" value="1"/>
</dbReference>
<dbReference type="Gene3D" id="3.40.50.300">
    <property type="entry name" value="P-loop containing nucleotide triphosphate hydrolases"/>
    <property type="match status" value="2"/>
</dbReference>
<dbReference type="GO" id="GO:0042626">
    <property type="term" value="F:ATPase-coupled transmembrane transporter activity"/>
    <property type="evidence" value="ECO:0007669"/>
    <property type="project" value="TreeGrafter"/>
</dbReference>
<dbReference type="InterPro" id="IPR010388">
    <property type="entry name" value="Anaerobic_Co-chelatase"/>
</dbReference>
<proteinExistence type="inferred from homology"/>
<dbReference type="EMBL" id="DXEK01000004">
    <property type="protein sequence ID" value="HIX76040.1"/>
    <property type="molecule type" value="Genomic_DNA"/>
</dbReference>
<dbReference type="PANTHER" id="PTHR43553:SF24">
    <property type="entry name" value="ENERGY-COUPLING FACTOR TRANSPORTER ATP-BINDING PROTEIN ECFA1"/>
    <property type="match status" value="1"/>
</dbReference>
<evidence type="ECO:0000259" key="5">
    <source>
        <dbReference type="PROSITE" id="PS50893"/>
    </source>
</evidence>
<accession>A0A9D1XDP2</accession>
<keyword evidence="2" id="KW-0813">Transport</keyword>
<reference evidence="6" key="1">
    <citation type="journal article" date="2021" name="PeerJ">
        <title>Extensive microbial diversity within the chicken gut microbiome revealed by metagenomics and culture.</title>
        <authorList>
            <person name="Gilroy R."/>
            <person name="Ravi A."/>
            <person name="Getino M."/>
            <person name="Pursley I."/>
            <person name="Horton D.L."/>
            <person name="Alikhan N.F."/>
            <person name="Baker D."/>
            <person name="Gharbi K."/>
            <person name="Hall N."/>
            <person name="Watson M."/>
            <person name="Adriaenssens E.M."/>
            <person name="Foster-Nyarko E."/>
            <person name="Jarju S."/>
            <person name="Secka A."/>
            <person name="Antonio M."/>
            <person name="Oren A."/>
            <person name="Chaudhuri R.R."/>
            <person name="La Ragione R."/>
            <person name="Hildebrand F."/>
            <person name="Pallen M.J."/>
        </authorList>
    </citation>
    <scope>NUCLEOTIDE SEQUENCE</scope>
    <source>
        <strain evidence="6">CHK183-1962</strain>
    </source>
</reference>
<dbReference type="InterPro" id="IPR003439">
    <property type="entry name" value="ABC_transporter-like_ATP-bd"/>
</dbReference>
<evidence type="ECO:0000256" key="4">
    <source>
        <dbReference type="ARBA" id="ARBA00022840"/>
    </source>
</evidence>
<dbReference type="PANTHER" id="PTHR43553">
    <property type="entry name" value="HEAVY METAL TRANSPORTER"/>
    <property type="match status" value="1"/>
</dbReference>
<keyword evidence="3" id="KW-0547">Nucleotide-binding</keyword>
<evidence type="ECO:0000313" key="7">
    <source>
        <dbReference type="Proteomes" id="UP000886890"/>
    </source>
</evidence>
<dbReference type="GO" id="GO:0019251">
    <property type="term" value="P:anaerobic cobalamin biosynthetic process"/>
    <property type="evidence" value="ECO:0007669"/>
    <property type="project" value="InterPro"/>
</dbReference>
<dbReference type="Proteomes" id="UP000886890">
    <property type="component" value="Unassembled WGS sequence"/>
</dbReference>
<dbReference type="Pfam" id="PF00005">
    <property type="entry name" value="ABC_tran"/>
    <property type="match status" value="1"/>
</dbReference>
<dbReference type="Pfam" id="PF06180">
    <property type="entry name" value="CbiK"/>
    <property type="match status" value="1"/>
</dbReference>
<dbReference type="Gene3D" id="3.40.50.1400">
    <property type="match status" value="2"/>
</dbReference>
<dbReference type="GO" id="GO:0016887">
    <property type="term" value="F:ATP hydrolysis activity"/>
    <property type="evidence" value="ECO:0007669"/>
    <property type="project" value="InterPro"/>
</dbReference>
<evidence type="ECO:0000256" key="1">
    <source>
        <dbReference type="ARBA" id="ARBA00005417"/>
    </source>
</evidence>
<keyword evidence="4" id="KW-0067">ATP-binding</keyword>
<reference evidence="6" key="2">
    <citation type="submission" date="2021-04" db="EMBL/GenBank/DDBJ databases">
        <authorList>
            <person name="Gilroy R."/>
        </authorList>
    </citation>
    <scope>NUCLEOTIDE SEQUENCE</scope>
    <source>
        <strain evidence="6">CHK183-1962</strain>
    </source>
</reference>